<proteinExistence type="predicted"/>
<protein>
    <submittedName>
        <fullName evidence="2">Uncharacterized protein</fullName>
    </submittedName>
</protein>
<keyword evidence="1" id="KW-0732">Signal</keyword>
<dbReference type="PATRIC" id="fig|39960.10.peg.33"/>
<keyword evidence="3" id="KW-1185">Reference proteome</keyword>
<name>A0A074MT26_9SPHN</name>
<evidence type="ECO:0000256" key="1">
    <source>
        <dbReference type="SAM" id="SignalP"/>
    </source>
</evidence>
<evidence type="ECO:0000313" key="2">
    <source>
        <dbReference type="EMBL" id="KEO96619.1"/>
    </source>
</evidence>
<dbReference type="RefSeq" id="WP_034902752.1">
    <property type="nucleotide sequence ID" value="NZ_CP017057.1"/>
</dbReference>
<reference evidence="2 3" key="1">
    <citation type="submission" date="2014-04" db="EMBL/GenBank/DDBJ databases">
        <title>A comprehensive comparison of genomes of Erythrobacter spp. Strains.</title>
        <authorList>
            <person name="Zheng Q."/>
        </authorList>
    </citation>
    <scope>NUCLEOTIDE SEQUENCE [LARGE SCALE GENOMIC DNA]</scope>
    <source>
        <strain evidence="2 3">DSM 8509</strain>
    </source>
</reference>
<dbReference type="Proteomes" id="UP000027866">
    <property type="component" value="Unassembled WGS sequence"/>
</dbReference>
<comment type="caution">
    <text evidence="2">The sequence shown here is derived from an EMBL/GenBank/DDBJ whole genome shotgun (WGS) entry which is preliminary data.</text>
</comment>
<dbReference type="OrthoDB" id="9255814at2"/>
<organism evidence="2 3">
    <name type="scientific">Erythrobacter litoralis</name>
    <dbReference type="NCBI Taxonomy" id="39960"/>
    <lineage>
        <taxon>Bacteria</taxon>
        <taxon>Pseudomonadati</taxon>
        <taxon>Pseudomonadota</taxon>
        <taxon>Alphaproteobacteria</taxon>
        <taxon>Sphingomonadales</taxon>
        <taxon>Erythrobacteraceae</taxon>
        <taxon>Erythrobacter/Porphyrobacter group</taxon>
        <taxon>Erythrobacter</taxon>
    </lineage>
</organism>
<gene>
    <name evidence="2" type="ORF">EH32_10350</name>
</gene>
<sequence>MKLKTLIAAGLATTALGAAPALGQSTMEEAHDRYQQAMNETVSAERMMSGDVTNGFNQLGDVRNLVLDQTGQRIEYILYDVPYPSSFYGEDDGFVRWDNVAIERGGFDGLDLRIDDDAEDYRKEQLTLTKAEADGRLVDNIVGADMMFADREMREIEDILFDPETGMITHYVVEFDEDSLFDEDTRLVPASMAGLDESGDYWMVSQPTTYEYQVWIY</sequence>
<dbReference type="SUPFAM" id="SSF50346">
    <property type="entry name" value="PRC-barrel domain"/>
    <property type="match status" value="1"/>
</dbReference>
<dbReference type="AlphaFoldDB" id="A0A074MT26"/>
<feature type="chain" id="PRO_5001697363" evidence="1">
    <location>
        <begin position="24"/>
        <end position="217"/>
    </location>
</feature>
<evidence type="ECO:0000313" key="3">
    <source>
        <dbReference type="Proteomes" id="UP000027866"/>
    </source>
</evidence>
<accession>A0A074MT26</accession>
<feature type="signal peptide" evidence="1">
    <location>
        <begin position="1"/>
        <end position="23"/>
    </location>
</feature>
<dbReference type="InterPro" id="IPR011033">
    <property type="entry name" value="PRC_barrel-like_sf"/>
</dbReference>
<dbReference type="KEGG" id="elq:Ga0102493_11970"/>
<dbReference type="EMBL" id="JMIX01000005">
    <property type="protein sequence ID" value="KEO96619.1"/>
    <property type="molecule type" value="Genomic_DNA"/>
</dbReference>